<dbReference type="CDD" id="cd05466">
    <property type="entry name" value="PBP2_LTTR_substrate"/>
    <property type="match status" value="1"/>
</dbReference>
<sequence length="304" mass="32763">MISIKALRALLAISEERSLTGAARRMNVSQPWISEQLRQIEQALGVALVVRGRGRFVRLTPAGEAAVAAGRGAVEAFDQAQDRLFELGQAFRNRLTVGAEPITLDFTNWNALIVEFMRLHPGVDLVIENASPTDLVAGLLDGRFDMILSLLPCPAPGIDILPLYGHAMKLFVPVERSGLGGIEGDVVPGDPVVTLPERYQPAFMAEVAHLAEAAGLPLERCSQANFEALLRSALFFEKAALMPDLSDCFPSYRDQVTVLPVPGALPMLARWGLMRRRGDASHPGADLWALAAADLGQREAAPAA</sequence>
<comment type="similarity">
    <text evidence="1">Belongs to the LysR transcriptional regulatory family.</text>
</comment>
<dbReference type="PANTHER" id="PTHR30346:SF28">
    <property type="entry name" value="HTH-TYPE TRANSCRIPTIONAL REGULATOR CYNR"/>
    <property type="match status" value="1"/>
</dbReference>
<dbReference type="InterPro" id="IPR000847">
    <property type="entry name" value="LysR_HTH_N"/>
</dbReference>
<evidence type="ECO:0000256" key="4">
    <source>
        <dbReference type="ARBA" id="ARBA00023163"/>
    </source>
</evidence>
<evidence type="ECO:0000256" key="2">
    <source>
        <dbReference type="ARBA" id="ARBA00023015"/>
    </source>
</evidence>
<dbReference type="PANTHER" id="PTHR30346">
    <property type="entry name" value="TRANSCRIPTIONAL DUAL REGULATOR HCAR-RELATED"/>
    <property type="match status" value="1"/>
</dbReference>
<keyword evidence="2" id="KW-0805">Transcription regulation</keyword>
<keyword evidence="7" id="KW-1185">Reference proteome</keyword>
<feature type="domain" description="HTH lysR-type" evidence="5">
    <location>
        <begin position="2"/>
        <end position="60"/>
    </location>
</feature>
<dbReference type="Gene3D" id="1.10.10.10">
    <property type="entry name" value="Winged helix-like DNA-binding domain superfamily/Winged helix DNA-binding domain"/>
    <property type="match status" value="1"/>
</dbReference>
<proteinExistence type="inferred from homology"/>
<dbReference type="PRINTS" id="PR00039">
    <property type="entry name" value="HTHLYSR"/>
</dbReference>
<protein>
    <submittedName>
        <fullName evidence="6">LysR family transcriptional regulator</fullName>
    </submittedName>
</protein>
<dbReference type="InterPro" id="IPR036388">
    <property type="entry name" value="WH-like_DNA-bd_sf"/>
</dbReference>
<dbReference type="SUPFAM" id="SSF46785">
    <property type="entry name" value="Winged helix' DNA-binding domain"/>
    <property type="match status" value="1"/>
</dbReference>
<dbReference type="Pfam" id="PF03466">
    <property type="entry name" value="LysR_substrate"/>
    <property type="match status" value="1"/>
</dbReference>
<reference evidence="7" key="1">
    <citation type="journal article" date="2019" name="Int. J. Syst. Evol. Microbiol.">
        <title>The Global Catalogue of Microorganisms (GCM) 10K type strain sequencing project: providing services to taxonomists for standard genome sequencing and annotation.</title>
        <authorList>
            <consortium name="The Broad Institute Genomics Platform"/>
            <consortium name="The Broad Institute Genome Sequencing Center for Infectious Disease"/>
            <person name="Wu L."/>
            <person name="Ma J."/>
        </authorList>
    </citation>
    <scope>NUCLEOTIDE SEQUENCE [LARGE SCALE GENOMIC DNA]</scope>
    <source>
        <strain evidence="7">KCTC 42984</strain>
    </source>
</reference>
<dbReference type="EMBL" id="JBHRTQ010000007">
    <property type="protein sequence ID" value="MFC3174116.1"/>
    <property type="molecule type" value="Genomic_DNA"/>
</dbReference>
<dbReference type="Pfam" id="PF00126">
    <property type="entry name" value="HTH_1"/>
    <property type="match status" value="1"/>
</dbReference>
<dbReference type="RefSeq" id="WP_379509487.1">
    <property type="nucleotide sequence ID" value="NZ_JBHRTQ010000007.1"/>
</dbReference>
<organism evidence="6 7">
    <name type="scientific">Novosphingobium bradum</name>
    <dbReference type="NCBI Taxonomy" id="1737444"/>
    <lineage>
        <taxon>Bacteria</taxon>
        <taxon>Pseudomonadati</taxon>
        <taxon>Pseudomonadota</taxon>
        <taxon>Alphaproteobacteria</taxon>
        <taxon>Sphingomonadales</taxon>
        <taxon>Sphingomonadaceae</taxon>
        <taxon>Novosphingobium</taxon>
    </lineage>
</organism>
<gene>
    <name evidence="6" type="ORF">ACFOD9_07630</name>
</gene>
<dbReference type="InterPro" id="IPR005119">
    <property type="entry name" value="LysR_subst-bd"/>
</dbReference>
<evidence type="ECO:0000256" key="3">
    <source>
        <dbReference type="ARBA" id="ARBA00023125"/>
    </source>
</evidence>
<comment type="caution">
    <text evidence="6">The sequence shown here is derived from an EMBL/GenBank/DDBJ whole genome shotgun (WGS) entry which is preliminary data.</text>
</comment>
<accession>A0ABV7ISC4</accession>
<keyword evidence="3" id="KW-0238">DNA-binding</keyword>
<dbReference type="Proteomes" id="UP001595604">
    <property type="component" value="Unassembled WGS sequence"/>
</dbReference>
<evidence type="ECO:0000313" key="7">
    <source>
        <dbReference type="Proteomes" id="UP001595604"/>
    </source>
</evidence>
<evidence type="ECO:0000256" key="1">
    <source>
        <dbReference type="ARBA" id="ARBA00009437"/>
    </source>
</evidence>
<keyword evidence="4" id="KW-0804">Transcription</keyword>
<evidence type="ECO:0000259" key="5">
    <source>
        <dbReference type="PROSITE" id="PS50931"/>
    </source>
</evidence>
<name>A0ABV7ISC4_9SPHN</name>
<dbReference type="SUPFAM" id="SSF53850">
    <property type="entry name" value="Periplasmic binding protein-like II"/>
    <property type="match status" value="1"/>
</dbReference>
<dbReference type="Gene3D" id="3.40.190.10">
    <property type="entry name" value="Periplasmic binding protein-like II"/>
    <property type="match status" value="2"/>
</dbReference>
<evidence type="ECO:0000313" key="6">
    <source>
        <dbReference type="EMBL" id="MFC3174116.1"/>
    </source>
</evidence>
<dbReference type="PROSITE" id="PS50931">
    <property type="entry name" value="HTH_LYSR"/>
    <property type="match status" value="1"/>
</dbReference>
<dbReference type="InterPro" id="IPR036390">
    <property type="entry name" value="WH_DNA-bd_sf"/>
</dbReference>